<organism evidence="1 2">
    <name type="scientific">Acropora cervicornis</name>
    <name type="common">Staghorn coral</name>
    <dbReference type="NCBI Taxonomy" id="6130"/>
    <lineage>
        <taxon>Eukaryota</taxon>
        <taxon>Metazoa</taxon>
        <taxon>Cnidaria</taxon>
        <taxon>Anthozoa</taxon>
        <taxon>Hexacorallia</taxon>
        <taxon>Scleractinia</taxon>
        <taxon>Astrocoeniina</taxon>
        <taxon>Acroporidae</taxon>
        <taxon>Acropora</taxon>
    </lineage>
</organism>
<keyword evidence="2" id="KW-1185">Reference proteome</keyword>
<proteinExistence type="predicted"/>
<reference evidence="1" key="1">
    <citation type="journal article" date="2023" name="G3 (Bethesda)">
        <title>Whole genome assembly and annotation of the endangered Caribbean coral Acropora cervicornis.</title>
        <authorList>
            <person name="Selwyn J.D."/>
            <person name="Vollmer S.V."/>
        </authorList>
    </citation>
    <scope>NUCLEOTIDE SEQUENCE</scope>
    <source>
        <strain evidence="1">K2</strain>
    </source>
</reference>
<comment type="caution">
    <text evidence="1">The sequence shown here is derived from an EMBL/GenBank/DDBJ whole genome shotgun (WGS) entry which is preliminary data.</text>
</comment>
<name>A0AAD9V4D4_ACRCE</name>
<dbReference type="EMBL" id="JARQWQ010000035">
    <property type="protein sequence ID" value="KAK2560687.1"/>
    <property type="molecule type" value="Genomic_DNA"/>
</dbReference>
<accession>A0AAD9V4D4</accession>
<reference evidence="1" key="2">
    <citation type="journal article" date="2023" name="Science">
        <title>Genomic signatures of disease resistance in endangered staghorn corals.</title>
        <authorList>
            <person name="Vollmer S.V."/>
            <person name="Selwyn J.D."/>
            <person name="Despard B.A."/>
            <person name="Roesel C.L."/>
        </authorList>
    </citation>
    <scope>NUCLEOTIDE SEQUENCE</scope>
    <source>
        <strain evidence="1">K2</strain>
    </source>
</reference>
<sequence length="81" mass="9392">MCTKNFLLNEEMQYDLTSTKSSNRLAQELSSLESSYLVTIFPRHYKSLRQLIRKGQASERATVTTNSEEIISMAVKLNLFW</sequence>
<protein>
    <submittedName>
        <fullName evidence="1">Uncharacterized protein</fullName>
    </submittedName>
</protein>
<evidence type="ECO:0000313" key="1">
    <source>
        <dbReference type="EMBL" id="KAK2560687.1"/>
    </source>
</evidence>
<dbReference type="AlphaFoldDB" id="A0AAD9V4D4"/>
<gene>
    <name evidence="1" type="ORF">P5673_016449</name>
</gene>
<dbReference type="Proteomes" id="UP001249851">
    <property type="component" value="Unassembled WGS sequence"/>
</dbReference>
<evidence type="ECO:0000313" key="2">
    <source>
        <dbReference type="Proteomes" id="UP001249851"/>
    </source>
</evidence>